<dbReference type="EMBL" id="LWQT01000041">
    <property type="protein sequence ID" value="OAN52976.1"/>
    <property type="molecule type" value="Genomic_DNA"/>
</dbReference>
<dbReference type="RefSeq" id="WP_068490426.1">
    <property type="nucleotide sequence ID" value="NZ_LWQT01000041.1"/>
</dbReference>
<sequence>MQPRSHHLFTRSGEIPETSARTLAHYGRRAADFWAGTRDHDVSQNIGALLRHIHAEPPFLVLDFGCGPGRDLVSFTSQGHRAIGLDGTEAFVAMARAHSGCEVWHQDFLALDLPEATFDGIFANASLFHVPLAETPRVLGQLRAALKPGGVLFSSNPRGDNTEGWQGERFGSYHDLEGWRRLVGAAGFEELEHYFRPPGLPPAQQPWLATVWRRLEK</sequence>
<dbReference type="InterPro" id="IPR029063">
    <property type="entry name" value="SAM-dependent_MTases_sf"/>
</dbReference>
<dbReference type="SUPFAM" id="SSF53335">
    <property type="entry name" value="S-adenosyl-L-methionine-dependent methyltransferases"/>
    <property type="match status" value="1"/>
</dbReference>
<protein>
    <submittedName>
        <fullName evidence="4">Methyltransferase</fullName>
    </submittedName>
</protein>
<dbReference type="GO" id="GO:0032259">
    <property type="term" value="P:methylation"/>
    <property type="evidence" value="ECO:0007669"/>
    <property type="project" value="UniProtKB-KW"/>
</dbReference>
<organism evidence="4 5">
    <name type="scientific">Paramagnetospirillum marisnigri</name>
    <dbReference type="NCBI Taxonomy" id="1285242"/>
    <lineage>
        <taxon>Bacteria</taxon>
        <taxon>Pseudomonadati</taxon>
        <taxon>Pseudomonadota</taxon>
        <taxon>Alphaproteobacteria</taxon>
        <taxon>Rhodospirillales</taxon>
        <taxon>Magnetospirillaceae</taxon>
        <taxon>Paramagnetospirillum</taxon>
    </lineage>
</organism>
<evidence type="ECO:0000313" key="4">
    <source>
        <dbReference type="EMBL" id="OAN52976.1"/>
    </source>
</evidence>
<feature type="domain" description="Methyltransferase" evidence="3">
    <location>
        <begin position="61"/>
        <end position="150"/>
    </location>
</feature>
<dbReference type="OrthoDB" id="7348755at2"/>
<dbReference type="STRING" id="1285242.A6A04_14760"/>
<keyword evidence="2 4" id="KW-0808">Transferase</keyword>
<keyword evidence="5" id="KW-1185">Reference proteome</keyword>
<dbReference type="CDD" id="cd02440">
    <property type="entry name" value="AdoMet_MTases"/>
    <property type="match status" value="1"/>
</dbReference>
<gene>
    <name evidence="4" type="ORF">A6A04_14760</name>
</gene>
<proteinExistence type="predicted"/>
<dbReference type="PANTHER" id="PTHR43861:SF1">
    <property type="entry name" value="TRANS-ACONITATE 2-METHYLTRANSFERASE"/>
    <property type="match status" value="1"/>
</dbReference>
<dbReference type="AlphaFoldDB" id="A0A178MV77"/>
<dbReference type="PANTHER" id="PTHR43861">
    <property type="entry name" value="TRANS-ACONITATE 2-METHYLTRANSFERASE-RELATED"/>
    <property type="match status" value="1"/>
</dbReference>
<keyword evidence="1 4" id="KW-0489">Methyltransferase</keyword>
<dbReference type="GO" id="GO:0008168">
    <property type="term" value="F:methyltransferase activity"/>
    <property type="evidence" value="ECO:0007669"/>
    <property type="project" value="UniProtKB-KW"/>
</dbReference>
<reference evidence="4 5" key="1">
    <citation type="submission" date="2016-04" db="EMBL/GenBank/DDBJ databases">
        <title>Draft genome sequence of freshwater magnetotactic bacteria Magnetospirillum marisnigri SP-1 and Magnetospirillum moscoviense BB-1.</title>
        <authorList>
            <person name="Koziaeva V."/>
            <person name="Dziuba M.V."/>
            <person name="Ivanov T.M."/>
            <person name="Kuznetsov B."/>
            <person name="Grouzdev D.S."/>
        </authorList>
    </citation>
    <scope>NUCLEOTIDE SEQUENCE [LARGE SCALE GENOMIC DNA]</scope>
    <source>
        <strain evidence="4 5">SP-1</strain>
    </source>
</reference>
<evidence type="ECO:0000313" key="5">
    <source>
        <dbReference type="Proteomes" id="UP000078428"/>
    </source>
</evidence>
<dbReference type="Proteomes" id="UP000078428">
    <property type="component" value="Unassembled WGS sequence"/>
</dbReference>
<dbReference type="Gene3D" id="3.40.50.150">
    <property type="entry name" value="Vaccinia Virus protein VP39"/>
    <property type="match status" value="1"/>
</dbReference>
<evidence type="ECO:0000259" key="3">
    <source>
        <dbReference type="Pfam" id="PF13649"/>
    </source>
</evidence>
<comment type="caution">
    <text evidence="4">The sequence shown here is derived from an EMBL/GenBank/DDBJ whole genome shotgun (WGS) entry which is preliminary data.</text>
</comment>
<evidence type="ECO:0000256" key="1">
    <source>
        <dbReference type="ARBA" id="ARBA00022603"/>
    </source>
</evidence>
<dbReference type="Pfam" id="PF13649">
    <property type="entry name" value="Methyltransf_25"/>
    <property type="match status" value="1"/>
</dbReference>
<evidence type="ECO:0000256" key="2">
    <source>
        <dbReference type="ARBA" id="ARBA00022679"/>
    </source>
</evidence>
<name>A0A178MV77_9PROT</name>
<accession>A0A178MV77</accession>
<dbReference type="InterPro" id="IPR041698">
    <property type="entry name" value="Methyltransf_25"/>
</dbReference>